<dbReference type="Gene3D" id="2.40.160.10">
    <property type="entry name" value="Porin"/>
    <property type="match status" value="1"/>
</dbReference>
<dbReference type="RefSeq" id="WP_162443243.1">
    <property type="nucleotide sequence ID" value="NZ_CP048222.1"/>
</dbReference>
<accession>A0A6C0GHP1</accession>
<name>A0A6C0GHP1_9BACT</name>
<dbReference type="InterPro" id="IPR010870">
    <property type="entry name" value="Porin_O/P"/>
</dbReference>
<proteinExistence type="predicted"/>
<dbReference type="AlphaFoldDB" id="A0A6C0GHP1"/>
<dbReference type="InterPro" id="IPR023614">
    <property type="entry name" value="Porin_dom_sf"/>
</dbReference>
<dbReference type="EMBL" id="CP048222">
    <property type="protein sequence ID" value="QHT67202.1"/>
    <property type="molecule type" value="Genomic_DNA"/>
</dbReference>
<dbReference type="KEGG" id="rhoz:GXP67_11390"/>
<protein>
    <submittedName>
        <fullName evidence="1">Porin</fullName>
    </submittedName>
</protein>
<organism evidence="1 2">
    <name type="scientific">Rhodocytophaga rosea</name>
    <dbReference type="NCBI Taxonomy" id="2704465"/>
    <lineage>
        <taxon>Bacteria</taxon>
        <taxon>Pseudomonadati</taxon>
        <taxon>Bacteroidota</taxon>
        <taxon>Cytophagia</taxon>
        <taxon>Cytophagales</taxon>
        <taxon>Rhodocytophagaceae</taxon>
        <taxon>Rhodocytophaga</taxon>
    </lineage>
</organism>
<evidence type="ECO:0000313" key="1">
    <source>
        <dbReference type="EMBL" id="QHT67202.1"/>
    </source>
</evidence>
<dbReference type="Pfam" id="PF07396">
    <property type="entry name" value="Porin_O_P"/>
    <property type="match status" value="1"/>
</dbReference>
<gene>
    <name evidence="1" type="ORF">GXP67_11390</name>
</gene>
<evidence type="ECO:0000313" key="2">
    <source>
        <dbReference type="Proteomes" id="UP000480178"/>
    </source>
</evidence>
<keyword evidence="2" id="KW-1185">Reference proteome</keyword>
<reference evidence="1 2" key="1">
    <citation type="submission" date="2020-01" db="EMBL/GenBank/DDBJ databases">
        <authorList>
            <person name="Kim M.K."/>
        </authorList>
    </citation>
    <scope>NUCLEOTIDE SEQUENCE [LARGE SCALE GENOMIC DNA]</scope>
    <source>
        <strain evidence="1 2">172606-1</strain>
    </source>
</reference>
<dbReference type="Proteomes" id="UP000480178">
    <property type="component" value="Chromosome"/>
</dbReference>
<dbReference type="SUPFAM" id="SSF56935">
    <property type="entry name" value="Porins"/>
    <property type="match status" value="1"/>
</dbReference>
<sequence>MKYLYLLFFILVITLPVIPLFAQTNESDEASLIVHETDGIGIASTDSTYKINFRFRMQNRFEMSSDADDPFEPTRKTFLVRRMRLRSFGYLGRKNLTYQFQLGFARGDADIENSGFYNVLRDAVVFYKPTKNLELGLGLTKLPGNRQRVISSGEQQFTDRSLSNATFNIDRDAGAFIYYRNKFGKNYRYNLMGAISSGKGRNYNVTNNGLAYTGKVEFLPFGDFTNRGDYFEGDWVREKTPKLSMAAAYSFNDDAVRTGGQIGDRLYAISDIHTLLTDILLKYRGIALYAEFIRRTASNPLTYNGTDDLKFVYEGTGLNLQASYMFANHLELAGRYTAITPDKEIEVATTGIRQYTFCVNKYIRWHRIKAQADLTYQDAVLDSNTFGLNDGWTLRFQVEVGI</sequence>